<reference evidence="1" key="1">
    <citation type="submission" date="2014-09" db="EMBL/GenBank/DDBJ databases">
        <authorList>
            <person name="Magalhaes I.L.F."/>
            <person name="Oliveira U."/>
            <person name="Santos F.R."/>
            <person name="Vidigal T.H.D.A."/>
            <person name="Brescovit A.D."/>
            <person name="Santos A.J."/>
        </authorList>
    </citation>
    <scope>NUCLEOTIDE SEQUENCE</scope>
    <source>
        <tissue evidence="1">Shoot tissue taken approximately 20 cm above the soil surface</tissue>
    </source>
</reference>
<sequence>MCHSSATMLYTTMLMGWWVISSLHHSAIHREAKLMNYIDNNNCWKTLGS</sequence>
<evidence type="ECO:0000313" key="1">
    <source>
        <dbReference type="EMBL" id="JAD40488.1"/>
    </source>
</evidence>
<organism evidence="1">
    <name type="scientific">Arundo donax</name>
    <name type="common">Giant reed</name>
    <name type="synonym">Donax arundinaceus</name>
    <dbReference type="NCBI Taxonomy" id="35708"/>
    <lineage>
        <taxon>Eukaryota</taxon>
        <taxon>Viridiplantae</taxon>
        <taxon>Streptophyta</taxon>
        <taxon>Embryophyta</taxon>
        <taxon>Tracheophyta</taxon>
        <taxon>Spermatophyta</taxon>
        <taxon>Magnoliopsida</taxon>
        <taxon>Liliopsida</taxon>
        <taxon>Poales</taxon>
        <taxon>Poaceae</taxon>
        <taxon>PACMAD clade</taxon>
        <taxon>Arundinoideae</taxon>
        <taxon>Arundineae</taxon>
        <taxon>Arundo</taxon>
    </lineage>
</organism>
<dbReference type="EMBL" id="GBRH01257407">
    <property type="protein sequence ID" value="JAD40488.1"/>
    <property type="molecule type" value="Transcribed_RNA"/>
</dbReference>
<reference evidence="1" key="2">
    <citation type="journal article" date="2015" name="Data Brief">
        <title>Shoot transcriptome of the giant reed, Arundo donax.</title>
        <authorList>
            <person name="Barrero R.A."/>
            <person name="Guerrero F.D."/>
            <person name="Moolhuijzen P."/>
            <person name="Goolsby J.A."/>
            <person name="Tidwell J."/>
            <person name="Bellgard S.E."/>
            <person name="Bellgard M.I."/>
        </authorList>
    </citation>
    <scope>NUCLEOTIDE SEQUENCE</scope>
    <source>
        <tissue evidence="1">Shoot tissue taken approximately 20 cm above the soil surface</tissue>
    </source>
</reference>
<proteinExistence type="predicted"/>
<name>A0A0A8ZS04_ARUDO</name>
<accession>A0A0A8ZS04</accession>
<protein>
    <submittedName>
        <fullName evidence="1">Uncharacterized protein</fullName>
    </submittedName>
</protein>
<dbReference type="AlphaFoldDB" id="A0A0A8ZS04"/>